<accession>A0A1Y1JNL0</accession>
<protein>
    <submittedName>
        <fullName evidence="1">Uncharacterized protein</fullName>
    </submittedName>
</protein>
<organism evidence="1 2">
    <name type="scientific">Plasmodium gonderi</name>
    <dbReference type="NCBI Taxonomy" id="77519"/>
    <lineage>
        <taxon>Eukaryota</taxon>
        <taxon>Sar</taxon>
        <taxon>Alveolata</taxon>
        <taxon>Apicomplexa</taxon>
        <taxon>Aconoidasida</taxon>
        <taxon>Haemosporida</taxon>
        <taxon>Plasmodiidae</taxon>
        <taxon>Plasmodium</taxon>
        <taxon>Plasmodium (Plasmodium)</taxon>
    </lineage>
</organism>
<keyword evidence="2" id="KW-1185">Reference proteome</keyword>
<comment type="caution">
    <text evidence="1">The sequence shown here is derived from an EMBL/GenBank/DDBJ whole genome shotgun (WGS) entry which is preliminary data.</text>
</comment>
<dbReference type="Proteomes" id="UP000195521">
    <property type="component" value="Unassembled WGS sequence"/>
</dbReference>
<dbReference type="AlphaFoldDB" id="A0A1Y1JNL0"/>
<proteinExistence type="predicted"/>
<dbReference type="RefSeq" id="XP_028546429.1">
    <property type="nucleotide sequence ID" value="XM_028690628.1"/>
</dbReference>
<reference evidence="2" key="1">
    <citation type="submission" date="2017-04" db="EMBL/GenBank/DDBJ databases">
        <title>Plasmodium gonderi genome.</title>
        <authorList>
            <person name="Arisue N."/>
            <person name="Honma H."/>
            <person name="Kawai S."/>
            <person name="Tougan T."/>
            <person name="Tanabe K."/>
            <person name="Horii T."/>
        </authorList>
    </citation>
    <scope>NUCLEOTIDE SEQUENCE [LARGE SCALE GENOMIC DNA]</scope>
    <source>
        <strain evidence="2">ATCC 30045</strain>
    </source>
</reference>
<dbReference type="OrthoDB" id="386224at2759"/>
<dbReference type="GeneID" id="39750586"/>
<dbReference type="OMA" id="NDYFKCF"/>
<evidence type="ECO:0000313" key="1">
    <source>
        <dbReference type="EMBL" id="GAW83840.1"/>
    </source>
</evidence>
<dbReference type="EMBL" id="BDQF01000015">
    <property type="protein sequence ID" value="GAW83840.1"/>
    <property type="molecule type" value="Genomic_DNA"/>
</dbReference>
<name>A0A1Y1JNL0_PLAGO</name>
<evidence type="ECO:0000313" key="2">
    <source>
        <dbReference type="Proteomes" id="UP000195521"/>
    </source>
</evidence>
<gene>
    <name evidence="1" type="ORF">PGO_146380</name>
</gene>
<sequence length="336" mass="40376">MYKKMIQVQKPRIDQLDRIATSPLFKTTNGKKDKNDQTSVLMSEKNGEICKSNGERNKFPDQLGHINEQIEDMHEEKETYNEFFESKLYIPSLRANKRELDFFFKILKKAMEKNSKYNIYINLMNILCKNFPSYIGLFAKLWFQCKVLLAEKLILIEFFRQLKINSEIINHFFNYGYDSFETILSITPEDLIKIQKFNNVTWVPGHAFKLKIIFSQIEEYFKLFIRQNDDYVRKIKKIILNKRKKTELTVQLSLEQQKNSVEERENIYYTFSPQTLKNFNTIVYQPHMSLNMRGKNLLYNPLPDKSLYYNKTYVKNYQHPPYSLLRYVHNFFSLHC</sequence>